<protein>
    <submittedName>
        <fullName evidence="1">UMTA protein</fullName>
    </submittedName>
</protein>
<dbReference type="SUPFAM" id="SSF53335">
    <property type="entry name" value="S-adenosyl-L-methionine-dependent methyltransferases"/>
    <property type="match status" value="1"/>
</dbReference>
<proteinExistence type="predicted"/>
<accession>A0A8H6KBQ2</accession>
<dbReference type="Proteomes" id="UP000639643">
    <property type="component" value="Unassembled WGS sequence"/>
</dbReference>
<dbReference type="AlphaFoldDB" id="A0A8H6KBQ2"/>
<gene>
    <name evidence="1" type="ORF">CMUS01_08692</name>
</gene>
<keyword evidence="2" id="KW-1185">Reference proteome</keyword>
<dbReference type="EMBL" id="WIGM01000346">
    <property type="protein sequence ID" value="KAF6828165.1"/>
    <property type="molecule type" value="Genomic_DNA"/>
</dbReference>
<dbReference type="OrthoDB" id="2013972at2759"/>
<organism evidence="1 2">
    <name type="scientific">Colletotrichum musicola</name>
    <dbReference type="NCBI Taxonomy" id="2175873"/>
    <lineage>
        <taxon>Eukaryota</taxon>
        <taxon>Fungi</taxon>
        <taxon>Dikarya</taxon>
        <taxon>Ascomycota</taxon>
        <taxon>Pezizomycotina</taxon>
        <taxon>Sordariomycetes</taxon>
        <taxon>Hypocreomycetidae</taxon>
        <taxon>Glomerellales</taxon>
        <taxon>Glomerellaceae</taxon>
        <taxon>Colletotrichum</taxon>
        <taxon>Colletotrichum orchidearum species complex</taxon>
    </lineage>
</organism>
<name>A0A8H6KBQ2_9PEZI</name>
<reference evidence="1" key="1">
    <citation type="journal article" date="2020" name="Phytopathology">
        <title>Genome Sequence Resources of Colletotrichum truncatum, C. plurivorum, C. musicola, and C. sojae: Four Species Pathogenic to Soybean (Glycine max).</title>
        <authorList>
            <person name="Rogerio F."/>
            <person name="Boufleur T.R."/>
            <person name="Ciampi-Guillardi M."/>
            <person name="Sukno S.A."/>
            <person name="Thon M.R."/>
            <person name="Massola Junior N.S."/>
            <person name="Baroncelli R."/>
        </authorList>
    </citation>
    <scope>NUCLEOTIDE SEQUENCE</scope>
    <source>
        <strain evidence="1">LFN0074</strain>
    </source>
</reference>
<dbReference type="InterPro" id="IPR029063">
    <property type="entry name" value="SAM-dependent_MTases_sf"/>
</dbReference>
<evidence type="ECO:0000313" key="1">
    <source>
        <dbReference type="EMBL" id="KAF6828165.1"/>
    </source>
</evidence>
<sequence length="149" mass="16726">MMEDSTIGVDSSVKNYRIENGRTYHAYKDGKYLFPNDAREQERLGKTCLGAAHASFEGLCRSLFSEYQFILTNTEPDDQHRICKKTFHGRLGIAPPCLGQNVGRVLDLGTGTGIWAIEFGDEHPESEASKVHGHQHFFPSASIIRRGRK</sequence>
<comment type="caution">
    <text evidence="1">The sequence shown here is derived from an EMBL/GenBank/DDBJ whole genome shotgun (WGS) entry which is preliminary data.</text>
</comment>
<evidence type="ECO:0000313" key="2">
    <source>
        <dbReference type="Proteomes" id="UP000639643"/>
    </source>
</evidence>